<protein>
    <recommendedName>
        <fullName evidence="5">Lipoprotein</fullName>
    </recommendedName>
</protein>
<feature type="signal peptide" evidence="2">
    <location>
        <begin position="1"/>
        <end position="20"/>
    </location>
</feature>
<dbReference type="PROSITE" id="PS51257">
    <property type="entry name" value="PROKAR_LIPOPROTEIN"/>
    <property type="match status" value="1"/>
</dbReference>
<keyword evidence="2" id="KW-0732">Signal</keyword>
<comment type="caution">
    <text evidence="3">The sequence shown here is derived from an EMBL/GenBank/DDBJ whole genome shotgun (WGS) entry which is preliminary data.</text>
</comment>
<evidence type="ECO:0000313" key="4">
    <source>
        <dbReference type="Proteomes" id="UP000808215"/>
    </source>
</evidence>
<dbReference type="Proteomes" id="UP000808215">
    <property type="component" value="Unassembled WGS sequence"/>
</dbReference>
<evidence type="ECO:0000313" key="3">
    <source>
        <dbReference type="EMBL" id="MBJ9687532.1"/>
    </source>
</evidence>
<name>A0ABS1ATQ6_BURVI</name>
<keyword evidence="4" id="KW-1185">Reference proteome</keyword>
<organism evidence="3 4">
    <name type="scientific">Burkholderia vietnamiensis</name>
    <dbReference type="NCBI Taxonomy" id="60552"/>
    <lineage>
        <taxon>Bacteria</taxon>
        <taxon>Pseudomonadati</taxon>
        <taxon>Pseudomonadota</taxon>
        <taxon>Betaproteobacteria</taxon>
        <taxon>Burkholderiales</taxon>
        <taxon>Burkholderiaceae</taxon>
        <taxon>Burkholderia</taxon>
        <taxon>Burkholderia cepacia complex</taxon>
    </lineage>
</organism>
<evidence type="ECO:0008006" key="5">
    <source>
        <dbReference type="Google" id="ProtNLM"/>
    </source>
</evidence>
<feature type="region of interest" description="Disordered" evidence="1">
    <location>
        <begin position="48"/>
        <end position="67"/>
    </location>
</feature>
<evidence type="ECO:0000256" key="1">
    <source>
        <dbReference type="SAM" id="MobiDB-lite"/>
    </source>
</evidence>
<accession>A0ABS1ATQ6</accession>
<gene>
    <name evidence="3" type="ORF">I5589_10610</name>
</gene>
<sequence length="270" mass="28332">MKKILAALAIPLCISMAACGGGDSAAAPSKFAVKLTFSGVPLVTQQRTTRTASTDVASSASATPAPSAGQATVDALQQRFAAAGAGITVYPGVIDGTTLHQLVMAVNNGVGPTQDEMDHAKLPVAPSEWVVLNFQLDDMQTGRNDPAQVAAIEQFRKDLVVFQNRLYLEGKQIYKVLPIRTCELPLGQTAADGLTDLLASVPGNGYLLGLVDAPDKSHMGADCRTPDQATQDAHLTAIVTRVVDSYNAVNAYVNDCHAHPENHPEGCKGL</sequence>
<dbReference type="EMBL" id="JADVKH010000018">
    <property type="protein sequence ID" value="MBJ9687532.1"/>
    <property type="molecule type" value="Genomic_DNA"/>
</dbReference>
<reference evidence="3 4" key="1">
    <citation type="submission" date="2020-11" db="EMBL/GenBank/DDBJ databases">
        <title>Enhanced detection system for hospital associated transmission using whole genome sequencing surveillance.</title>
        <authorList>
            <person name="Harrison L.H."/>
            <person name="Van Tyne D."/>
            <person name="Marsh J.W."/>
            <person name="Griffith M.P."/>
            <person name="Snyder D.J."/>
            <person name="Cooper V.S."/>
            <person name="Mustapha M."/>
        </authorList>
    </citation>
    <scope>NUCLEOTIDE SEQUENCE [LARGE SCALE GENOMIC DNA]</scope>
    <source>
        <strain evidence="3 4">BC00020</strain>
    </source>
</reference>
<feature type="chain" id="PRO_5046384573" description="Lipoprotein" evidence="2">
    <location>
        <begin position="21"/>
        <end position="270"/>
    </location>
</feature>
<evidence type="ECO:0000256" key="2">
    <source>
        <dbReference type="SAM" id="SignalP"/>
    </source>
</evidence>
<proteinExistence type="predicted"/>
<dbReference type="RefSeq" id="WP_200091329.1">
    <property type="nucleotide sequence ID" value="NZ_JADVKH010000018.1"/>
</dbReference>